<dbReference type="Gene3D" id="1.20.1740.10">
    <property type="entry name" value="Amino acid/polyamine transporter I"/>
    <property type="match status" value="1"/>
</dbReference>
<evidence type="ECO:0000313" key="7">
    <source>
        <dbReference type="Proteomes" id="UP000242175"/>
    </source>
</evidence>
<evidence type="ECO:0000256" key="1">
    <source>
        <dbReference type="ARBA" id="ARBA00004141"/>
    </source>
</evidence>
<feature type="transmembrane region" description="Helical" evidence="5">
    <location>
        <begin position="149"/>
        <end position="166"/>
    </location>
</feature>
<feature type="transmembrane region" description="Helical" evidence="5">
    <location>
        <begin position="82"/>
        <end position="101"/>
    </location>
</feature>
<evidence type="ECO:0008006" key="8">
    <source>
        <dbReference type="Google" id="ProtNLM"/>
    </source>
</evidence>
<dbReference type="KEGG" id="pmai:CF386_07470"/>
<evidence type="ECO:0000256" key="3">
    <source>
        <dbReference type="ARBA" id="ARBA00022989"/>
    </source>
</evidence>
<dbReference type="Pfam" id="PF13520">
    <property type="entry name" value="AA_permease_2"/>
    <property type="match status" value="1"/>
</dbReference>
<dbReference type="Proteomes" id="UP000242175">
    <property type="component" value="Chromosome small"/>
</dbReference>
<dbReference type="GO" id="GO:0022857">
    <property type="term" value="F:transmembrane transporter activity"/>
    <property type="evidence" value="ECO:0007669"/>
    <property type="project" value="InterPro"/>
</dbReference>
<dbReference type="PIRSF" id="PIRSF006060">
    <property type="entry name" value="AA_transporter"/>
    <property type="match status" value="1"/>
</dbReference>
<dbReference type="InterPro" id="IPR052962">
    <property type="entry name" value="AA_Transporter_AGT"/>
</dbReference>
<gene>
    <name evidence="6" type="ORF">CF386_07470</name>
</gene>
<feature type="transmembrane region" description="Helical" evidence="5">
    <location>
        <begin position="40"/>
        <end position="62"/>
    </location>
</feature>
<dbReference type="InterPro" id="IPR002293">
    <property type="entry name" value="AA/rel_permease1"/>
</dbReference>
<keyword evidence="2 5" id="KW-0812">Transmembrane</keyword>
<dbReference type="PANTHER" id="PTHR47547:SF1">
    <property type="entry name" value="ASPARTATE-PROTON SYMPORTER"/>
    <property type="match status" value="1"/>
</dbReference>
<comment type="subcellular location">
    <subcellularLocation>
        <location evidence="1">Membrane</location>
        <topology evidence="1">Multi-pass membrane protein</topology>
    </subcellularLocation>
</comment>
<protein>
    <recommendedName>
        <fullName evidence="8">Amino acid permease</fullName>
    </recommendedName>
</protein>
<accession>A0A220VEX7</accession>
<evidence type="ECO:0000256" key="2">
    <source>
        <dbReference type="ARBA" id="ARBA00022692"/>
    </source>
</evidence>
<sequence>MASRFQCSTFSWHYLFFLGFNPAIELSKEVKDPMKAVPKALLLSLLFTTLLYTILQAAFIYALPNNSYANGWSHLTFSGVTAPIQGLLTLLGVTFFVKVLYLESVITPFGTGLVIGATTSRMTCAMSENGYIPKKLSHFNQKGTPVKSIVFNTIIAIIYLFTFSSWKSLVGLLVACLTLGYIVGPLALGLLTAQNKILFKVHHKKYIHALCTIALTICTLIVYWAGWNVVQKIGLLIISGYLILGIMCLLNRKKMGNLNIIKGSWILVYFLGLCIFSYLGTFGGMAIIPFGIDVVYISFFSIGIYLLSLKLSKIKLSEKVSKAQLQTI</sequence>
<name>A0A220VEX7_9GAMM</name>
<dbReference type="GO" id="GO:0016020">
    <property type="term" value="C:membrane"/>
    <property type="evidence" value="ECO:0007669"/>
    <property type="project" value="UniProtKB-SubCell"/>
</dbReference>
<feature type="transmembrane region" description="Helical" evidence="5">
    <location>
        <begin position="206"/>
        <end position="227"/>
    </location>
</feature>
<dbReference type="AlphaFoldDB" id="A0A220VEX7"/>
<keyword evidence="4 5" id="KW-0472">Membrane</keyword>
<keyword evidence="7" id="KW-1185">Reference proteome</keyword>
<dbReference type="PANTHER" id="PTHR47547">
    <property type="match status" value="1"/>
</dbReference>
<evidence type="ECO:0000256" key="5">
    <source>
        <dbReference type="SAM" id="Phobius"/>
    </source>
</evidence>
<evidence type="ECO:0000313" key="6">
    <source>
        <dbReference type="EMBL" id="ASK78899.1"/>
    </source>
</evidence>
<dbReference type="OrthoDB" id="3185104at2"/>
<evidence type="ECO:0000256" key="4">
    <source>
        <dbReference type="ARBA" id="ARBA00023136"/>
    </source>
</evidence>
<feature type="transmembrane region" description="Helical" evidence="5">
    <location>
        <begin position="172"/>
        <end position="194"/>
    </location>
</feature>
<organism evidence="6 7">
    <name type="scientific">Paraphotobacterium marinum</name>
    <dbReference type="NCBI Taxonomy" id="1755811"/>
    <lineage>
        <taxon>Bacteria</taxon>
        <taxon>Pseudomonadati</taxon>
        <taxon>Pseudomonadota</taxon>
        <taxon>Gammaproteobacteria</taxon>
        <taxon>Vibrionales</taxon>
        <taxon>Vibrionaceae</taxon>
        <taxon>Paraphotobacterium</taxon>
    </lineage>
</organism>
<feature type="transmembrane region" description="Helical" evidence="5">
    <location>
        <begin position="263"/>
        <end position="280"/>
    </location>
</feature>
<reference evidence="6 7" key="1">
    <citation type="journal article" date="2016" name="Int. J. Syst. Evol. Microbiol.">
        <title>Paraphotobacterium marinum gen. nov., sp. nov., a member of the family Vibrionaceae, isolated from surface seawater.</title>
        <authorList>
            <person name="Huang Z."/>
            <person name="Dong C."/>
            <person name="Shao Z."/>
        </authorList>
    </citation>
    <scope>NUCLEOTIDE SEQUENCE [LARGE SCALE GENOMIC DNA]</scope>
    <source>
        <strain evidence="6 7">NSCS20N07D</strain>
    </source>
</reference>
<proteinExistence type="predicted"/>
<dbReference type="EMBL" id="CP022356">
    <property type="protein sequence ID" value="ASK78899.1"/>
    <property type="molecule type" value="Genomic_DNA"/>
</dbReference>
<feature type="transmembrane region" description="Helical" evidence="5">
    <location>
        <begin position="233"/>
        <end position="251"/>
    </location>
</feature>
<feature type="transmembrane region" description="Helical" evidence="5">
    <location>
        <begin position="286"/>
        <end position="307"/>
    </location>
</feature>
<keyword evidence="3 5" id="KW-1133">Transmembrane helix</keyword>